<sequence length="86" mass="9599">MVLIVDNGIQMFTETSVDSATNPGGGNWIDATTFVILTQTEVAEYTECVKLTEEELDILGISSGVNYYKGHSRHYTRASWDAEHNR</sequence>
<dbReference type="AlphaFoldDB" id="A0A1H9YIN3"/>
<evidence type="ECO:0000313" key="2">
    <source>
        <dbReference type="Proteomes" id="UP000199800"/>
    </source>
</evidence>
<accession>A0A1H9YIN3</accession>
<dbReference type="EMBL" id="FOHN01000002">
    <property type="protein sequence ID" value="SES68347.1"/>
    <property type="molecule type" value="Genomic_DNA"/>
</dbReference>
<evidence type="ECO:0000313" key="1">
    <source>
        <dbReference type="EMBL" id="SES68347.1"/>
    </source>
</evidence>
<dbReference type="STRING" id="29364.SAMN04487772_10217"/>
<name>A0A1H9YIN3_9FIRM</name>
<keyword evidence="2" id="KW-1185">Reference proteome</keyword>
<reference evidence="1 2" key="1">
    <citation type="submission" date="2016-10" db="EMBL/GenBank/DDBJ databases">
        <authorList>
            <person name="de Groot N.N."/>
        </authorList>
    </citation>
    <scope>NUCLEOTIDE SEQUENCE [LARGE SCALE GENOMIC DNA]</scope>
    <source>
        <strain evidence="1 2">DSM 1801</strain>
    </source>
</reference>
<gene>
    <name evidence="1" type="ORF">SAMN04487772_10217</name>
</gene>
<proteinExistence type="predicted"/>
<protein>
    <submittedName>
        <fullName evidence="1">Uncharacterized protein</fullName>
    </submittedName>
</protein>
<dbReference type="RefSeq" id="WP_092475287.1">
    <property type="nucleotide sequence ID" value="NZ_FOHN01000002.1"/>
</dbReference>
<organism evidence="1 2">
    <name type="scientific">[Clostridium] polysaccharolyticum</name>
    <dbReference type="NCBI Taxonomy" id="29364"/>
    <lineage>
        <taxon>Bacteria</taxon>
        <taxon>Bacillati</taxon>
        <taxon>Bacillota</taxon>
        <taxon>Clostridia</taxon>
        <taxon>Lachnospirales</taxon>
        <taxon>Lachnospiraceae</taxon>
    </lineage>
</organism>
<dbReference type="Proteomes" id="UP000199800">
    <property type="component" value="Unassembled WGS sequence"/>
</dbReference>